<sequence length="54" mass="5916">MISHAYASDRAVAAISWTLNVERWTLDVSDSEAGETFNVQRPTSNVSMAEGSTR</sequence>
<organism evidence="1">
    <name type="scientific">uncultured Chthoniobacterales bacterium</name>
    <dbReference type="NCBI Taxonomy" id="1836801"/>
    <lineage>
        <taxon>Bacteria</taxon>
        <taxon>Pseudomonadati</taxon>
        <taxon>Verrucomicrobiota</taxon>
        <taxon>Spartobacteria</taxon>
        <taxon>Chthoniobacterales</taxon>
        <taxon>environmental samples</taxon>
    </lineage>
</organism>
<protein>
    <submittedName>
        <fullName evidence="1">Uncharacterized protein</fullName>
    </submittedName>
</protein>
<dbReference type="EMBL" id="CADCTA010000047">
    <property type="protein sequence ID" value="CAA9226923.1"/>
    <property type="molecule type" value="Genomic_DNA"/>
</dbReference>
<evidence type="ECO:0000313" key="1">
    <source>
        <dbReference type="EMBL" id="CAA9226923.1"/>
    </source>
</evidence>
<proteinExistence type="predicted"/>
<gene>
    <name evidence="1" type="ORF">AVDCRST_MAG42-902</name>
</gene>
<accession>A0A6J4HKX8</accession>
<name>A0A6J4HKX8_9BACT</name>
<reference evidence="1" key="1">
    <citation type="submission" date="2020-02" db="EMBL/GenBank/DDBJ databases">
        <authorList>
            <person name="Meier V. D."/>
        </authorList>
    </citation>
    <scope>NUCLEOTIDE SEQUENCE</scope>
    <source>
        <strain evidence="1">AVDCRST_MAG42</strain>
    </source>
</reference>
<dbReference type="AlphaFoldDB" id="A0A6J4HKX8"/>